<dbReference type="OrthoDB" id="2363646at2"/>
<dbReference type="GO" id="GO:0016740">
    <property type="term" value="F:transferase activity"/>
    <property type="evidence" value="ECO:0007669"/>
    <property type="project" value="UniProtKB-KW"/>
</dbReference>
<comment type="caution">
    <text evidence="2">The sequence shown here is derived from an EMBL/GenBank/DDBJ whole genome shotgun (WGS) entry which is preliminary data.</text>
</comment>
<dbReference type="InterPro" id="IPR002575">
    <property type="entry name" value="Aminoglycoside_PTrfase"/>
</dbReference>
<name>A0A559KH81_9BACL</name>
<dbReference type="SUPFAM" id="SSF56112">
    <property type="entry name" value="Protein kinase-like (PK-like)"/>
    <property type="match status" value="1"/>
</dbReference>
<dbReference type="EMBL" id="VNJI01000002">
    <property type="protein sequence ID" value="TVY11484.1"/>
    <property type="molecule type" value="Genomic_DNA"/>
</dbReference>
<gene>
    <name evidence="2" type="ORF">FPZ49_01940</name>
</gene>
<keyword evidence="3" id="KW-1185">Reference proteome</keyword>
<reference evidence="2 3" key="1">
    <citation type="submission" date="2019-07" db="EMBL/GenBank/DDBJ databases">
        <authorList>
            <person name="Kim J."/>
        </authorList>
    </citation>
    <scope>NUCLEOTIDE SEQUENCE [LARGE SCALE GENOMIC DNA]</scope>
    <source>
        <strain evidence="2 3">JC52</strain>
    </source>
</reference>
<proteinExistence type="predicted"/>
<dbReference type="RefSeq" id="WP_144842675.1">
    <property type="nucleotide sequence ID" value="NZ_VNJI01000002.1"/>
</dbReference>
<organism evidence="2 3">
    <name type="scientific">Paenibacillus cremeus</name>
    <dbReference type="NCBI Taxonomy" id="2163881"/>
    <lineage>
        <taxon>Bacteria</taxon>
        <taxon>Bacillati</taxon>
        <taxon>Bacillota</taxon>
        <taxon>Bacilli</taxon>
        <taxon>Bacillales</taxon>
        <taxon>Paenibacillaceae</taxon>
        <taxon>Paenibacillus</taxon>
    </lineage>
</organism>
<feature type="domain" description="Aminoglycoside phosphotransferase" evidence="1">
    <location>
        <begin position="24"/>
        <end position="234"/>
    </location>
</feature>
<evidence type="ECO:0000313" key="3">
    <source>
        <dbReference type="Proteomes" id="UP000317036"/>
    </source>
</evidence>
<dbReference type="Pfam" id="PF01636">
    <property type="entry name" value="APH"/>
    <property type="match status" value="1"/>
</dbReference>
<dbReference type="Proteomes" id="UP000317036">
    <property type="component" value="Unassembled WGS sequence"/>
</dbReference>
<evidence type="ECO:0000313" key="2">
    <source>
        <dbReference type="EMBL" id="TVY11484.1"/>
    </source>
</evidence>
<protein>
    <submittedName>
        <fullName evidence="2">Phosphotransferase</fullName>
    </submittedName>
</protein>
<dbReference type="AlphaFoldDB" id="A0A559KH81"/>
<keyword evidence="2" id="KW-0808">Transferase</keyword>
<evidence type="ECO:0000259" key="1">
    <source>
        <dbReference type="Pfam" id="PF01636"/>
    </source>
</evidence>
<dbReference type="InterPro" id="IPR011009">
    <property type="entry name" value="Kinase-like_dom_sf"/>
</dbReference>
<accession>A0A559KH81</accession>
<dbReference type="Gene3D" id="3.90.1200.10">
    <property type="match status" value="1"/>
</dbReference>
<sequence length="291" mass="33220">MDIHEIIEELQRERIVPAGFNQYTAFSGGTNSQVGVLNDGGVSKVVIKQNQAEVLRSEADFLAAYAHLSLLPQLRYTDPAYRFIVYEFIPGNVDTSKITITKRELLVTLIDRLINRYEHRPDMHGWGWIDALAPTWRAFLEDRVASAIEIIGSRLEPESAEVVQECVKQTCICVDPEGAYLLHGDCGVHNFIFHEGRLQGVIDPTPVIGPPLYDLSYAFYSSPEELEEESFIALARLLQPQPFFSEKQLYEEALIGLYLRMGTCLVHHPHDFEAYAEAWYRLRRRYATMNP</sequence>